<evidence type="ECO:0000313" key="2">
    <source>
        <dbReference type="EMBL" id="WPD18903.1"/>
    </source>
</evidence>
<dbReference type="Gene3D" id="3.30.70.1450">
    <property type="entry name" value="Regulator of K+ conductance, C-terminal domain"/>
    <property type="match status" value="1"/>
</dbReference>
<dbReference type="Pfam" id="PF02080">
    <property type="entry name" value="TrkA_C"/>
    <property type="match status" value="1"/>
</dbReference>
<sequence length="172" mass="19111">MSDIRESDLPGIGRKFQIETRAGDRLAIIVHDDGRREIFHVDPDDPDNWVSVVTLDDDEARQVAGIIGGLAYRPKGLESVEVVLNRLVIEWYKVERGAPCVGRTIGELEIRRRSGATVIAVIEKDQRRVINPGPDYRIPTEATLVVMGDRQQIRAFRELVEGGTGPATEGGR</sequence>
<dbReference type="Proteomes" id="UP001304683">
    <property type="component" value="Chromosome"/>
</dbReference>
<dbReference type="PANTHER" id="PTHR30445">
    <property type="entry name" value="K(+)_H(+) ANTIPORTER SUBUNIT KHTT"/>
    <property type="match status" value="1"/>
</dbReference>
<evidence type="ECO:0000313" key="3">
    <source>
        <dbReference type="Proteomes" id="UP001304683"/>
    </source>
</evidence>
<dbReference type="InterPro" id="IPR006037">
    <property type="entry name" value="RCK_C"/>
</dbReference>
<dbReference type="SUPFAM" id="SSF116726">
    <property type="entry name" value="TrkA C-terminal domain-like"/>
    <property type="match status" value="1"/>
</dbReference>
<dbReference type="PIRSF" id="PIRSF005028">
    <property type="entry name" value="KhtT"/>
    <property type="match status" value="1"/>
</dbReference>
<dbReference type="InterPro" id="IPR050144">
    <property type="entry name" value="AAE_transporter"/>
</dbReference>
<dbReference type="PANTHER" id="PTHR30445:SF8">
    <property type="entry name" value="K(+)_H(+) ANTIPORTER SUBUNIT KHTT"/>
    <property type="match status" value="1"/>
</dbReference>
<organism evidence="2 3">
    <name type="scientific">Thermaerobacter composti</name>
    <dbReference type="NCBI Taxonomy" id="554949"/>
    <lineage>
        <taxon>Bacteria</taxon>
        <taxon>Bacillati</taxon>
        <taxon>Bacillota</taxon>
        <taxon>Clostridia</taxon>
        <taxon>Eubacteriales</taxon>
        <taxon>Clostridiales Family XVII. Incertae Sedis</taxon>
        <taxon>Thermaerobacter</taxon>
    </lineage>
</organism>
<dbReference type="InterPro" id="IPR036721">
    <property type="entry name" value="RCK_C_sf"/>
</dbReference>
<dbReference type="InterPro" id="IPR026278">
    <property type="entry name" value="KhtT"/>
</dbReference>
<reference evidence="2 3" key="1">
    <citation type="submission" date="2023-08" db="EMBL/GenBank/DDBJ databases">
        <title>Genome sequence of Thermaerobacter compostii strain Ins1, a spore-forming filamentous bacterium isolated from a deep geothermal reservoir.</title>
        <authorList>
            <person name="Bregnard D."/>
            <person name="Gonzalez D."/>
            <person name="Junier P."/>
        </authorList>
    </citation>
    <scope>NUCLEOTIDE SEQUENCE [LARGE SCALE GENOMIC DNA]</scope>
    <source>
        <strain evidence="2 3">Ins1</strain>
    </source>
</reference>
<accession>A0ABZ0QRA0</accession>
<dbReference type="InterPro" id="IPR058776">
    <property type="entry name" value="KhtT-like_N"/>
</dbReference>
<dbReference type="RefSeq" id="WP_318750640.1">
    <property type="nucleotide sequence ID" value="NZ_CP132508.1"/>
</dbReference>
<protein>
    <submittedName>
        <fullName evidence="2">Cation:proton antiporter regulatory subunit</fullName>
    </submittedName>
</protein>
<evidence type="ECO:0000259" key="1">
    <source>
        <dbReference type="PROSITE" id="PS51202"/>
    </source>
</evidence>
<feature type="domain" description="RCK C-terminal" evidence="1">
    <location>
        <begin position="77"/>
        <end position="162"/>
    </location>
</feature>
<dbReference type="EMBL" id="CP132508">
    <property type="protein sequence ID" value="WPD18903.1"/>
    <property type="molecule type" value="Genomic_DNA"/>
</dbReference>
<proteinExistence type="predicted"/>
<dbReference type="Pfam" id="PF25991">
    <property type="entry name" value="KhtT_N"/>
    <property type="match status" value="1"/>
</dbReference>
<name>A0ABZ0QRA0_9FIRM</name>
<dbReference type="PROSITE" id="PS51202">
    <property type="entry name" value="RCK_C"/>
    <property type="match status" value="1"/>
</dbReference>
<gene>
    <name evidence="2" type="ORF">Q5761_11160</name>
</gene>
<keyword evidence="3" id="KW-1185">Reference proteome</keyword>